<dbReference type="WBParaSite" id="TMUE_2000007106.1">
    <property type="protein sequence ID" value="TMUE_2000007106.1"/>
    <property type="gene ID" value="WBGene00293032"/>
</dbReference>
<sequence length="545" mass="61681">MFYSLNILARKDGKFSIVWLAATRANKLSKKQCQAVDLCYSCIELCKHIPSSNRVKGAERFSLYLCSQLMFGIVVIFGKKHEYLLRELECMIYEIRQKTLRCLQLPAMSSEADRRDQRNMLTDVREQLERSIETNLLSSEDTIEEFPYSTELTLSPDIFAPVQADYDAITMKEPTFPGMPNEFEDLIPDTFGEATALNFSLELPEEQQSMDIVDIFPLQVSLQSIESMNAVSTLPGDSLSRPQDVSATTACPPQRTAERPENSTPVHLGRLATLAKRRRHLVTHDQRTTLRSTIIRKQLNSYASTVLPLEKVFGKESNDDVSMGEMWARRPGMRTLSTRLQQRFVQALKVPNLMELYSGDFVLQKMMEGPTLTELLTDVVKSKTGSSLELQRGQTSGSTGILRNLGSSDEAIDSTQPLRILQQMESLGEYSEWQNIEAAEYVDQKAPLDSLGVTELVACDRAKETPLKKKHVMLADQSLNDHLLNVLYKKTRGKEYITFTNLCPRDKTTKRRAAVVFHSLLELHSKAKVSMVQGDYLNDIRISIT</sequence>
<evidence type="ECO:0000313" key="5">
    <source>
        <dbReference type="Proteomes" id="UP000046395"/>
    </source>
</evidence>
<dbReference type="Proteomes" id="UP000046395">
    <property type="component" value="Unassembled WGS sequence"/>
</dbReference>
<feature type="region of interest" description="Disordered" evidence="3">
    <location>
        <begin position="387"/>
        <end position="406"/>
    </location>
</feature>
<dbReference type="GO" id="GO:0003682">
    <property type="term" value="F:chromatin binding"/>
    <property type="evidence" value="ECO:0007669"/>
    <property type="project" value="TreeGrafter"/>
</dbReference>
<reference evidence="5" key="1">
    <citation type="submission" date="2013-11" db="EMBL/GenBank/DDBJ databases">
        <authorList>
            <person name="Aslett M."/>
        </authorList>
    </citation>
    <scope>NUCLEOTIDE SEQUENCE [LARGE SCALE GENOMIC DNA]</scope>
    <source>
        <strain evidence="5">Edinburgh</strain>
    </source>
</reference>
<dbReference type="WBParaSite" id="TMUE_2000007106.2">
    <property type="protein sequence ID" value="TMUE_2000007106.2"/>
    <property type="gene ID" value="WBGene00293032"/>
</dbReference>
<name>A0A5S6QIA0_TRIMR</name>
<dbReference type="PANTHER" id="PTHR12585:SF27">
    <property type="entry name" value="MEIOTIC RECOMBINATION PROTEIN REC8 HOMOLOG"/>
    <property type="match status" value="1"/>
</dbReference>
<dbReference type="GO" id="GO:0005634">
    <property type="term" value="C:nucleus"/>
    <property type="evidence" value="ECO:0007669"/>
    <property type="project" value="UniProtKB-SubCell"/>
</dbReference>
<organism evidence="5 6">
    <name type="scientific">Trichuris muris</name>
    <name type="common">Mouse whipworm</name>
    <dbReference type="NCBI Taxonomy" id="70415"/>
    <lineage>
        <taxon>Eukaryota</taxon>
        <taxon>Metazoa</taxon>
        <taxon>Ecdysozoa</taxon>
        <taxon>Nematoda</taxon>
        <taxon>Enoplea</taxon>
        <taxon>Dorylaimia</taxon>
        <taxon>Trichinellida</taxon>
        <taxon>Trichuridae</taxon>
        <taxon>Trichuris</taxon>
    </lineage>
</organism>
<feature type="compositionally biased region" description="Polar residues" evidence="3">
    <location>
        <begin position="240"/>
        <end position="251"/>
    </location>
</feature>
<dbReference type="GO" id="GO:0030893">
    <property type="term" value="C:meiotic cohesin complex"/>
    <property type="evidence" value="ECO:0007669"/>
    <property type="project" value="TreeGrafter"/>
</dbReference>
<dbReference type="GO" id="GO:0006302">
    <property type="term" value="P:double-strand break repair"/>
    <property type="evidence" value="ECO:0007669"/>
    <property type="project" value="TreeGrafter"/>
</dbReference>
<dbReference type="GO" id="GO:0051177">
    <property type="term" value="P:meiotic sister chromatid cohesion"/>
    <property type="evidence" value="ECO:0007669"/>
    <property type="project" value="TreeGrafter"/>
</dbReference>
<dbReference type="STRING" id="70415.A0A5S6QIA0"/>
<evidence type="ECO:0000256" key="3">
    <source>
        <dbReference type="SAM" id="MobiDB-lite"/>
    </source>
</evidence>
<comment type="subcellular location">
    <subcellularLocation>
        <location evidence="1">Nucleus</location>
    </subcellularLocation>
</comment>
<keyword evidence="2" id="KW-0539">Nucleus</keyword>
<reference evidence="5" key="2">
    <citation type="submission" date="2014-03" db="EMBL/GenBank/DDBJ databases">
        <title>The whipworm genome and dual-species transcriptomics of an intimate host-pathogen interaction.</title>
        <authorList>
            <person name="Foth B.J."/>
            <person name="Tsai I.J."/>
            <person name="Reid A.J."/>
            <person name="Bancroft A.J."/>
            <person name="Nichol S."/>
            <person name="Tracey A."/>
            <person name="Holroyd N."/>
            <person name="Cotton J.A."/>
            <person name="Stanley E.J."/>
            <person name="Zarowiecki M."/>
            <person name="Liu J.Z."/>
            <person name="Huckvale T."/>
            <person name="Cooper P.J."/>
            <person name="Grencis R.K."/>
            <person name="Berriman M."/>
        </authorList>
    </citation>
    <scope>NUCLEOTIDE SEQUENCE [LARGE SCALE GENOMIC DNA]</scope>
    <source>
        <strain evidence="5">Edinburgh</strain>
    </source>
</reference>
<protein>
    <submittedName>
        <fullName evidence="6 7">Rad21_Rec8_N domain-containing protein</fullName>
    </submittedName>
</protein>
<evidence type="ECO:0000259" key="4">
    <source>
        <dbReference type="Pfam" id="PF04825"/>
    </source>
</evidence>
<dbReference type="InterPro" id="IPR039781">
    <property type="entry name" value="Rad21/Rec8-like"/>
</dbReference>
<evidence type="ECO:0000313" key="6">
    <source>
        <dbReference type="WBParaSite" id="TMUE_2000007106.1"/>
    </source>
</evidence>
<feature type="region of interest" description="Disordered" evidence="3">
    <location>
        <begin position="235"/>
        <end position="264"/>
    </location>
</feature>
<evidence type="ECO:0000313" key="7">
    <source>
        <dbReference type="WBParaSite" id="TMUE_2000007106.2"/>
    </source>
</evidence>
<dbReference type="Pfam" id="PF04825">
    <property type="entry name" value="Rad21_Rec8_N"/>
    <property type="match status" value="1"/>
</dbReference>
<dbReference type="InterPro" id="IPR023093">
    <property type="entry name" value="ScpA-like_C"/>
</dbReference>
<dbReference type="AlphaFoldDB" id="A0A5S6QIA0"/>
<evidence type="ECO:0000256" key="1">
    <source>
        <dbReference type="ARBA" id="ARBA00004123"/>
    </source>
</evidence>
<dbReference type="InterPro" id="IPR006910">
    <property type="entry name" value="Rad21_Rec8_N"/>
</dbReference>
<accession>A0A5S6QIA0</accession>
<keyword evidence="5" id="KW-1185">Reference proteome</keyword>
<dbReference type="PANTHER" id="PTHR12585">
    <property type="entry name" value="SCC1 / RAD21 FAMILY MEMBER"/>
    <property type="match status" value="1"/>
</dbReference>
<evidence type="ECO:0000256" key="2">
    <source>
        <dbReference type="ARBA" id="ARBA00023242"/>
    </source>
</evidence>
<dbReference type="Gene3D" id="1.10.10.580">
    <property type="entry name" value="Structural maintenance of chromosome 1. Chain E"/>
    <property type="match status" value="1"/>
</dbReference>
<feature type="domain" description="Rad21/Rec8-like protein N-terminal" evidence="4">
    <location>
        <begin position="1"/>
        <end position="109"/>
    </location>
</feature>
<proteinExistence type="predicted"/>
<reference evidence="6" key="3">
    <citation type="submission" date="2019-12" db="UniProtKB">
        <authorList>
            <consortium name="WormBaseParasite"/>
        </authorList>
    </citation>
    <scope>IDENTIFICATION</scope>
</reference>